<keyword evidence="1" id="KW-0547">Nucleotide-binding</keyword>
<evidence type="ECO:0000313" key="7">
    <source>
        <dbReference type="Proteomes" id="UP000033935"/>
    </source>
</evidence>
<dbReference type="EMBL" id="LBWG01000012">
    <property type="protein sequence ID" value="KKR04110.1"/>
    <property type="molecule type" value="Genomic_DNA"/>
</dbReference>
<dbReference type="InterPro" id="IPR014015">
    <property type="entry name" value="Helicase_SF3_DNA-vir"/>
</dbReference>
<dbReference type="PANTHER" id="PTHR35372:SF2">
    <property type="entry name" value="SF3 HELICASE DOMAIN-CONTAINING PROTEIN"/>
    <property type="match status" value="1"/>
</dbReference>
<evidence type="ECO:0000256" key="2">
    <source>
        <dbReference type="ARBA" id="ARBA00022801"/>
    </source>
</evidence>
<protein>
    <submittedName>
        <fullName evidence="6">p4 family phage/plasmid primase</fullName>
    </submittedName>
</protein>
<evidence type="ECO:0000256" key="3">
    <source>
        <dbReference type="ARBA" id="ARBA00022840"/>
    </source>
</evidence>
<dbReference type="GO" id="GO:0005524">
    <property type="term" value="F:ATP binding"/>
    <property type="evidence" value="ECO:0007669"/>
    <property type="project" value="UniProtKB-KW"/>
</dbReference>
<dbReference type="NCBIfam" id="TIGR01613">
    <property type="entry name" value="primase_Cterm"/>
    <property type="match status" value="1"/>
</dbReference>
<feature type="domain" description="SF3 helicase" evidence="5">
    <location>
        <begin position="163"/>
        <end position="317"/>
    </location>
</feature>
<reference evidence="6 7" key="1">
    <citation type="journal article" date="2015" name="Nature">
        <title>rRNA introns, odd ribosomes, and small enigmatic genomes across a large radiation of phyla.</title>
        <authorList>
            <person name="Brown C.T."/>
            <person name="Hug L.A."/>
            <person name="Thomas B.C."/>
            <person name="Sharon I."/>
            <person name="Castelle C.J."/>
            <person name="Singh A."/>
            <person name="Wilkins M.J."/>
            <person name="Williams K.H."/>
            <person name="Banfield J.F."/>
        </authorList>
    </citation>
    <scope>NUCLEOTIDE SEQUENCE [LARGE SCALE GENOMIC DNA]</scope>
</reference>
<evidence type="ECO:0000313" key="6">
    <source>
        <dbReference type="EMBL" id="KKR04110.1"/>
    </source>
</evidence>
<dbReference type="SUPFAM" id="SSF52540">
    <property type="entry name" value="P-loop containing nucleoside triphosphate hydrolases"/>
    <property type="match status" value="1"/>
</dbReference>
<dbReference type="Gene3D" id="3.40.50.300">
    <property type="entry name" value="P-loop containing nucleotide triphosphate hydrolases"/>
    <property type="match status" value="1"/>
</dbReference>
<sequence length="460" mass="52920">MAIPDDELIYRFSNSQPLPFSDQALYVQNQACFYLWEKNVYKILLDENIRQRIWNFLTKEKKAGLLPLDLNITANRVNGLLEALRLDHKRCCENTCNSLISFNDGKILDLEKFELLQTSPNIHSFFSINVPSSVIHEIPNCPRFKTFLNEILVLNDGITPDEELIDFVQDLFGYCLTGSISAHATFFFLGSGRNGKSVLLNVLRQLIGEQYISNMTIQTLTTNRFAAANLMGKKLNIASEEESKHIRSDIFKGMVAGDRMTIERKYQAPVEMTPAIKFLFATNQIPVFDSTDSAINERVFVIPFNRYFKDSERDPELTKTLLSEIGGIFGWALEGAKRIIANKYKFKIPKSIKETKQKFSEEQSSVMMFLTENYTVTGNQLDDFEVKAVMYGFYKDWCYTNGRQPKSNENFFKDIKDVNRDLVNLNAKRILHEKETRVITGIKKTEDESAFVNNPIRYAH</sequence>
<dbReference type="InterPro" id="IPR045455">
    <property type="entry name" value="NrS-1_pol-like_helicase"/>
</dbReference>
<keyword evidence="4" id="KW-0175">Coiled coil</keyword>
<evidence type="ECO:0000256" key="4">
    <source>
        <dbReference type="SAM" id="Coils"/>
    </source>
</evidence>
<feature type="coiled-coil region" evidence="4">
    <location>
        <begin position="408"/>
        <end position="435"/>
    </location>
</feature>
<evidence type="ECO:0000256" key="1">
    <source>
        <dbReference type="ARBA" id="ARBA00022741"/>
    </source>
</evidence>
<evidence type="ECO:0000259" key="5">
    <source>
        <dbReference type="PROSITE" id="PS51206"/>
    </source>
</evidence>
<dbReference type="InterPro" id="IPR051620">
    <property type="entry name" value="ORF904-like_C"/>
</dbReference>
<accession>A0A0G0Q144</accession>
<dbReference type="PANTHER" id="PTHR35372">
    <property type="entry name" value="ATP BINDING PROTEIN-RELATED"/>
    <property type="match status" value="1"/>
</dbReference>
<comment type="caution">
    <text evidence="6">The sequence shown here is derived from an EMBL/GenBank/DDBJ whole genome shotgun (WGS) entry which is preliminary data.</text>
</comment>
<dbReference type="AlphaFoldDB" id="A0A0G0Q144"/>
<proteinExistence type="predicted"/>
<keyword evidence="2" id="KW-0378">Hydrolase</keyword>
<dbReference type="InterPro" id="IPR006500">
    <property type="entry name" value="Helicase_put_C_phage/plasmid"/>
</dbReference>
<dbReference type="GO" id="GO:0016787">
    <property type="term" value="F:hydrolase activity"/>
    <property type="evidence" value="ECO:0007669"/>
    <property type="project" value="UniProtKB-KW"/>
</dbReference>
<dbReference type="InterPro" id="IPR027417">
    <property type="entry name" value="P-loop_NTPase"/>
</dbReference>
<gene>
    <name evidence="6" type="ORF">UT30_C0012G0021</name>
</gene>
<dbReference type="Proteomes" id="UP000033935">
    <property type="component" value="Unassembled WGS sequence"/>
</dbReference>
<dbReference type="Pfam" id="PF19263">
    <property type="entry name" value="DUF5906"/>
    <property type="match status" value="1"/>
</dbReference>
<keyword evidence="3" id="KW-0067">ATP-binding</keyword>
<name>A0A0G0Q144_9BACT</name>
<organism evidence="6 7">
    <name type="scientific">Candidatus Uhrbacteria bacterium GW2011_GWF2_39_13</name>
    <dbReference type="NCBI Taxonomy" id="1618995"/>
    <lineage>
        <taxon>Bacteria</taxon>
        <taxon>Candidatus Uhriibacteriota</taxon>
    </lineage>
</organism>
<dbReference type="PROSITE" id="PS51206">
    <property type="entry name" value="SF3_HELICASE_1"/>
    <property type="match status" value="1"/>
</dbReference>